<dbReference type="InterPro" id="IPR056944">
    <property type="entry name" value="Tubby_C-like"/>
</dbReference>
<evidence type="ECO:0000313" key="2">
    <source>
        <dbReference type="EMBL" id="MFD1926499.1"/>
    </source>
</evidence>
<keyword evidence="3" id="KW-1185">Reference proteome</keyword>
<proteinExistence type="predicted"/>
<sequence>MNTYSYQGPYVKSSTVRATIKDVNGKEHGSIERYFKSIFHRIFDMWIGENKLISTFRAFNEKGIQLIAAKKNHYKLKKSDFDIQFLNDDSKEKFIARQKGMDILTPEYVITGNNLEIISKKGILDWVKFYEGGKEIARWKFSIKEKFKVNVEIEDIATIKDPLFYSVLGQILYFVGD</sequence>
<dbReference type="RefSeq" id="WP_381535152.1">
    <property type="nucleotide sequence ID" value="NZ_JBHUGI010000001.1"/>
</dbReference>
<gene>
    <name evidence="2" type="ORF">ACFSFY_00230</name>
</gene>
<reference evidence="3" key="1">
    <citation type="journal article" date="2019" name="Int. J. Syst. Evol. Microbiol.">
        <title>The Global Catalogue of Microorganisms (GCM) 10K type strain sequencing project: providing services to taxonomists for standard genome sequencing and annotation.</title>
        <authorList>
            <consortium name="The Broad Institute Genomics Platform"/>
            <consortium name="The Broad Institute Genome Sequencing Center for Infectious Disease"/>
            <person name="Wu L."/>
            <person name="Ma J."/>
        </authorList>
    </citation>
    <scope>NUCLEOTIDE SEQUENCE [LARGE SCALE GENOMIC DNA]</scope>
    <source>
        <strain evidence="3">CGMCC 4.7177</strain>
    </source>
</reference>
<dbReference type="Pfam" id="PF23728">
    <property type="entry name" value="Tubby_C_like"/>
    <property type="match status" value="1"/>
</dbReference>
<accession>A0ABW4SAW1</accession>
<feature type="domain" description="Tubby C-terminal" evidence="1">
    <location>
        <begin position="4"/>
        <end position="175"/>
    </location>
</feature>
<comment type="caution">
    <text evidence="2">The sequence shown here is derived from an EMBL/GenBank/DDBJ whole genome shotgun (WGS) entry which is preliminary data.</text>
</comment>
<dbReference type="EMBL" id="JBHUGI010000001">
    <property type="protein sequence ID" value="MFD1926499.1"/>
    <property type="molecule type" value="Genomic_DNA"/>
</dbReference>
<name>A0ABW4SAW1_9BACL</name>
<organism evidence="2 3">
    <name type="scientific">Sporosarcina siberiensis</name>
    <dbReference type="NCBI Taxonomy" id="1365606"/>
    <lineage>
        <taxon>Bacteria</taxon>
        <taxon>Bacillati</taxon>
        <taxon>Bacillota</taxon>
        <taxon>Bacilli</taxon>
        <taxon>Bacillales</taxon>
        <taxon>Caryophanaceae</taxon>
        <taxon>Sporosarcina</taxon>
    </lineage>
</organism>
<evidence type="ECO:0000313" key="3">
    <source>
        <dbReference type="Proteomes" id="UP001597218"/>
    </source>
</evidence>
<protein>
    <recommendedName>
        <fullName evidence="1">Tubby C-terminal domain-containing protein</fullName>
    </recommendedName>
</protein>
<dbReference type="Proteomes" id="UP001597218">
    <property type="component" value="Unassembled WGS sequence"/>
</dbReference>
<evidence type="ECO:0000259" key="1">
    <source>
        <dbReference type="Pfam" id="PF23728"/>
    </source>
</evidence>